<dbReference type="InterPro" id="IPR009056">
    <property type="entry name" value="Cyt_c-like_dom"/>
</dbReference>
<accession>A0A317C0T8</accession>
<evidence type="ECO:0000313" key="6">
    <source>
        <dbReference type="EMBL" id="PWQ92264.1"/>
    </source>
</evidence>
<dbReference type="InterPro" id="IPR036909">
    <property type="entry name" value="Cyt_c-like_dom_sf"/>
</dbReference>
<dbReference type="InterPro" id="IPR051395">
    <property type="entry name" value="Cytochrome_c_Peroxidase/MauG"/>
</dbReference>
<dbReference type="OrthoDB" id="417271at2"/>
<gene>
    <name evidence="6" type="ORF">DKW60_22080</name>
</gene>
<keyword evidence="7" id="KW-1185">Reference proteome</keyword>
<sequence length="610" mass="68142">MKTFNFLYAKPSSKQDLPIGFALDRQNDEHFIVTKLRWKAKQKSNEPWIGMNCSACHTGKIEYKGASIVIDGAPGLIDFQGFIENFDLSLRQTFDDSKKLERFATKVLRTSPNPEQTKKIKSALKQLLTWQETTARLDRSSSRYGYGRLDAFGHIFNKTVMFANLDSKNYETSLHKMKGNKSDAPVSFPFLWGIQNQNKVQWNGIVENTVISTKDITLLKYFKKREIELGAIGRNSGEVLGVFGEAVIDEKTFKNFDKPLTALLSNGFKSSVNIPSLNGLEAKLKTLESPKWLKELPNLDSAKVKQGKQLFSAHGCNNCHTPTAAEITQGEEKTKCLNSDGTVPIIESKGAECMDNFSPSLNKQTAMAIKKAAAVSATDEDVDNALRSYTDILMACNALNYKADTGRLRGITINKSKMGEEALVSAMLTTTVKGVIFDNKRNTLNTAFKNEVEVWSFPPAMMTKPRKIPSKIYQCINQINELIESNGCQDSPKVNAICQLPYQLLAYKARPLDGIWATAPYLHNGSVPTLYDLLLPIDDRPKDFWVGSFEFDPKKVGYVTAQPEDGRATKLTTTVDGLLSAGNSNYGHDYNNNQMSDEDRWALVEYMKSL</sequence>
<evidence type="ECO:0000256" key="1">
    <source>
        <dbReference type="ARBA" id="ARBA00022617"/>
    </source>
</evidence>
<keyword evidence="1 4" id="KW-0349">Heme</keyword>
<dbReference type="Gene3D" id="1.10.760.10">
    <property type="entry name" value="Cytochrome c-like domain"/>
    <property type="match status" value="1"/>
</dbReference>
<evidence type="ECO:0000256" key="4">
    <source>
        <dbReference type="PROSITE-ProRule" id="PRU00433"/>
    </source>
</evidence>
<proteinExistence type="predicted"/>
<dbReference type="GO" id="GO:0004130">
    <property type="term" value="F:cytochrome-c peroxidase activity"/>
    <property type="evidence" value="ECO:0007669"/>
    <property type="project" value="TreeGrafter"/>
</dbReference>
<keyword evidence="2 4" id="KW-0479">Metal-binding</keyword>
<protein>
    <recommendedName>
        <fullName evidence="5">Cytochrome c domain-containing protein</fullName>
    </recommendedName>
</protein>
<dbReference type="PANTHER" id="PTHR30600">
    <property type="entry name" value="CYTOCHROME C PEROXIDASE-RELATED"/>
    <property type="match status" value="1"/>
</dbReference>
<dbReference type="InterPro" id="IPR047758">
    <property type="entry name" value="CytoC_perox"/>
</dbReference>
<comment type="caution">
    <text evidence="6">The sequence shown here is derived from an EMBL/GenBank/DDBJ whole genome shotgun (WGS) entry which is preliminary data.</text>
</comment>
<dbReference type="PROSITE" id="PS51007">
    <property type="entry name" value="CYTC"/>
    <property type="match status" value="1"/>
</dbReference>
<evidence type="ECO:0000259" key="5">
    <source>
        <dbReference type="PROSITE" id="PS51007"/>
    </source>
</evidence>
<evidence type="ECO:0000256" key="3">
    <source>
        <dbReference type="ARBA" id="ARBA00023004"/>
    </source>
</evidence>
<dbReference type="SUPFAM" id="SSF46626">
    <property type="entry name" value="Cytochrome c"/>
    <property type="match status" value="1"/>
</dbReference>
<feature type="domain" description="Cytochrome c" evidence="5">
    <location>
        <begin position="302"/>
        <end position="393"/>
    </location>
</feature>
<organism evidence="6 7">
    <name type="scientific">Leucothrix pacifica</name>
    <dbReference type="NCBI Taxonomy" id="1247513"/>
    <lineage>
        <taxon>Bacteria</taxon>
        <taxon>Pseudomonadati</taxon>
        <taxon>Pseudomonadota</taxon>
        <taxon>Gammaproteobacteria</taxon>
        <taxon>Thiotrichales</taxon>
        <taxon>Thiotrichaceae</taxon>
        <taxon>Leucothrix</taxon>
    </lineage>
</organism>
<keyword evidence="3 4" id="KW-0408">Iron</keyword>
<dbReference type="NCBIfam" id="NF040606">
    <property type="entry name" value="CytoC_perox"/>
    <property type="match status" value="1"/>
</dbReference>
<dbReference type="GO" id="GO:0009055">
    <property type="term" value="F:electron transfer activity"/>
    <property type="evidence" value="ECO:0007669"/>
    <property type="project" value="InterPro"/>
</dbReference>
<dbReference type="AlphaFoldDB" id="A0A317C0T8"/>
<name>A0A317C0T8_9GAMM</name>
<reference evidence="6 7" key="1">
    <citation type="submission" date="2018-05" db="EMBL/GenBank/DDBJ databases">
        <title>Leucothrix arctica sp. nov., isolated from Arctic seawater.</title>
        <authorList>
            <person name="Choi A."/>
            <person name="Baek K."/>
        </authorList>
    </citation>
    <scope>NUCLEOTIDE SEQUENCE [LARGE SCALE GENOMIC DNA]</scope>
    <source>
        <strain evidence="6 7">JCM 18388</strain>
    </source>
</reference>
<dbReference type="PANTHER" id="PTHR30600:SF9">
    <property type="entry name" value="BLR7738 PROTEIN"/>
    <property type="match status" value="1"/>
</dbReference>
<evidence type="ECO:0000313" key="7">
    <source>
        <dbReference type="Proteomes" id="UP000245539"/>
    </source>
</evidence>
<dbReference type="GO" id="GO:0020037">
    <property type="term" value="F:heme binding"/>
    <property type="evidence" value="ECO:0007669"/>
    <property type="project" value="InterPro"/>
</dbReference>
<dbReference type="GO" id="GO:0046872">
    <property type="term" value="F:metal ion binding"/>
    <property type="evidence" value="ECO:0007669"/>
    <property type="project" value="UniProtKB-KW"/>
</dbReference>
<evidence type="ECO:0000256" key="2">
    <source>
        <dbReference type="ARBA" id="ARBA00022723"/>
    </source>
</evidence>
<dbReference type="Proteomes" id="UP000245539">
    <property type="component" value="Unassembled WGS sequence"/>
</dbReference>
<dbReference type="EMBL" id="QGKM01000103">
    <property type="protein sequence ID" value="PWQ92264.1"/>
    <property type="molecule type" value="Genomic_DNA"/>
</dbReference>
<dbReference type="Pfam" id="PF21419">
    <property type="entry name" value="RoxA-like_Cyt-c"/>
    <property type="match status" value="1"/>
</dbReference>